<organism evidence="1 2">
    <name type="scientific">Scardovia inopinata F0304</name>
    <dbReference type="NCBI Taxonomy" id="641146"/>
    <lineage>
        <taxon>Bacteria</taxon>
        <taxon>Bacillati</taxon>
        <taxon>Actinomycetota</taxon>
        <taxon>Actinomycetes</taxon>
        <taxon>Bifidobacteriales</taxon>
        <taxon>Bifidobacteriaceae</taxon>
        <taxon>Scardovia</taxon>
    </lineage>
</organism>
<evidence type="ECO:0000313" key="2">
    <source>
        <dbReference type="Proteomes" id="UP000005777"/>
    </source>
</evidence>
<protein>
    <recommendedName>
        <fullName evidence="3">Transposase</fullName>
    </recommendedName>
</protein>
<sequence length="68" mass="8184">MQTFTHHYGSDITRDLPSDFPKWQTVYYYWVLWTKQDTPMKMTLLTRVLKKLSLPYDSTKVGQQEPRS</sequence>
<gene>
    <name evidence="1" type="ORF">HMPREF9020_01550</name>
</gene>
<dbReference type="Proteomes" id="UP000005777">
    <property type="component" value="Unassembled WGS sequence"/>
</dbReference>
<keyword evidence="2" id="KW-1185">Reference proteome</keyword>
<dbReference type="HOGENOM" id="CLU_2791584_0_0_11"/>
<dbReference type="eggNOG" id="ENOG502ZFW9">
    <property type="taxonomic scope" value="Bacteria"/>
</dbReference>
<dbReference type="RefSeq" id="WP_048349281.1">
    <property type="nucleotide sequence ID" value="NZ_GG770226.1"/>
</dbReference>
<dbReference type="EMBL" id="ADCX01000010">
    <property type="protein sequence ID" value="EQW14528.1"/>
    <property type="molecule type" value="Genomic_DNA"/>
</dbReference>
<name>W1MXD4_SCAIO</name>
<dbReference type="AlphaFoldDB" id="W1MXD4"/>
<proteinExistence type="predicted"/>
<accession>W1MXD4</accession>
<evidence type="ECO:0008006" key="3">
    <source>
        <dbReference type="Google" id="ProtNLM"/>
    </source>
</evidence>
<comment type="caution">
    <text evidence="1">The sequence shown here is derived from an EMBL/GenBank/DDBJ whole genome shotgun (WGS) entry which is preliminary data.</text>
</comment>
<evidence type="ECO:0000313" key="1">
    <source>
        <dbReference type="EMBL" id="EQW14528.1"/>
    </source>
</evidence>
<reference evidence="1 2" key="1">
    <citation type="submission" date="2012-01" db="EMBL/GenBank/DDBJ databases">
        <title>The Genome Sequence of Scardovia inopinata F0304.</title>
        <authorList>
            <consortium name="The Broad Institute Genome Sequencing Platform"/>
            <person name="Ward D."/>
            <person name="Earl A."/>
            <person name="Feldgarden M."/>
            <person name="Gevers D."/>
            <person name="Young S."/>
            <person name="Zeng Q."/>
            <person name="Koehrsen M."/>
            <person name="Alvarado L."/>
            <person name="Berlin A.M."/>
            <person name="Borenstein D."/>
            <person name="Chapman S.B."/>
            <person name="Chen Z."/>
            <person name="Engels R."/>
            <person name="Freedman E."/>
            <person name="Gellesch M."/>
            <person name="Goldberg J."/>
            <person name="Griggs A."/>
            <person name="Gujja S."/>
            <person name="Heilman E.R."/>
            <person name="Heiman D.I."/>
            <person name="Hepburn T.A."/>
            <person name="Howarth C."/>
            <person name="Jen D."/>
            <person name="Larson L."/>
            <person name="Mehta T."/>
            <person name="Park D."/>
            <person name="Pearson M."/>
            <person name="Richards J."/>
            <person name="Roberts A."/>
            <person name="Saif S."/>
            <person name="Shea T.D."/>
            <person name="Shenoy N."/>
            <person name="Sisk P."/>
            <person name="Stolte C."/>
            <person name="Sykes S.N."/>
            <person name="Walk T."/>
            <person name="White J."/>
            <person name="Yandava C."/>
            <person name="Izard J."/>
            <person name="Baranova O.V."/>
            <person name="Blanton J.M."/>
            <person name="Tanner A.C."/>
            <person name="Dewhirst F."/>
            <person name="Haas B."/>
            <person name="Nusbaum C."/>
            <person name="Birren B."/>
        </authorList>
    </citation>
    <scope>NUCLEOTIDE SEQUENCE [LARGE SCALE GENOMIC DNA]</scope>
    <source>
        <strain evidence="1 2">F0304</strain>
    </source>
</reference>